<feature type="region of interest" description="Disordered" evidence="1">
    <location>
        <begin position="68"/>
        <end position="94"/>
    </location>
</feature>
<dbReference type="Proteomes" id="UP000827889">
    <property type="component" value="Chromosome 3"/>
</dbReference>
<evidence type="ECO:0000313" key="3">
    <source>
        <dbReference type="RefSeq" id="XP_048131514.1"/>
    </source>
</evidence>
<sequence length="239" mass="26133">MAITNGNTWLADMVEDVSGKIEEFCLDVEDCICTDTVNYVESKLKKVRADVTSFCLKFVQEVFTPSPEQASEEVLSDMPPLEITDSYTTSDPAEGDCLQEDSCSLNNYSDVDSGSLGDSTQGVPISQAEATPLKFKDGHKRASLMEGLREDFHGLDTCAYNTSTVKSLHCVSPEEHVSIIPDVAPSNAFVEPIGTYLTDILCACNCAIMAKHREPASRLQVYGCTHYARCDDFTCISLP</sequence>
<evidence type="ECO:0000256" key="1">
    <source>
        <dbReference type="SAM" id="MobiDB-lite"/>
    </source>
</evidence>
<reference evidence="3" key="1">
    <citation type="submission" date="2025-08" db="UniProtKB">
        <authorList>
            <consortium name="RefSeq"/>
        </authorList>
    </citation>
    <scope>IDENTIFICATION</scope>
    <source>
        <tissue evidence="3">Leaf</tissue>
    </source>
</reference>
<protein>
    <submittedName>
        <fullName evidence="3">Uncharacterized protein LOC125314100</fullName>
    </submittedName>
</protein>
<dbReference type="RefSeq" id="XP_048131514.1">
    <property type="nucleotide sequence ID" value="XM_048275557.1"/>
</dbReference>
<keyword evidence="2" id="KW-1185">Reference proteome</keyword>
<evidence type="ECO:0000313" key="2">
    <source>
        <dbReference type="Proteomes" id="UP000827889"/>
    </source>
</evidence>
<proteinExistence type="predicted"/>
<gene>
    <name evidence="3" type="primary">LOC125314100</name>
</gene>
<accession>A0ABM3H4J9</accession>
<dbReference type="GeneID" id="125314100"/>
<name>A0ABM3H4J9_9MYRT</name>
<organism evidence="2 3">
    <name type="scientific">Rhodamnia argentea</name>
    <dbReference type="NCBI Taxonomy" id="178133"/>
    <lineage>
        <taxon>Eukaryota</taxon>
        <taxon>Viridiplantae</taxon>
        <taxon>Streptophyta</taxon>
        <taxon>Embryophyta</taxon>
        <taxon>Tracheophyta</taxon>
        <taxon>Spermatophyta</taxon>
        <taxon>Magnoliopsida</taxon>
        <taxon>eudicotyledons</taxon>
        <taxon>Gunneridae</taxon>
        <taxon>Pentapetalae</taxon>
        <taxon>rosids</taxon>
        <taxon>malvids</taxon>
        <taxon>Myrtales</taxon>
        <taxon>Myrtaceae</taxon>
        <taxon>Myrtoideae</taxon>
        <taxon>Myrteae</taxon>
        <taxon>Australasian group</taxon>
        <taxon>Rhodamnia</taxon>
    </lineage>
</organism>